<evidence type="ECO:0000256" key="2">
    <source>
        <dbReference type="ARBA" id="ARBA00004584"/>
    </source>
</evidence>
<gene>
    <name evidence="12" type="primary">NUF2_2</name>
    <name evidence="12" type="ORF">ED733_004506</name>
</gene>
<dbReference type="InterPro" id="IPR005549">
    <property type="entry name" value="Kinetochore_Nuf2_N"/>
</dbReference>
<evidence type="ECO:0000256" key="7">
    <source>
        <dbReference type="ARBA" id="ARBA00022776"/>
    </source>
</evidence>
<comment type="similarity">
    <text evidence="3">Belongs to the NUF2 family.</text>
</comment>
<comment type="subcellular location">
    <subcellularLocation>
        <location evidence="2">Chromosome</location>
        <location evidence="2">Centromere</location>
    </subcellularLocation>
</comment>
<evidence type="ECO:0000256" key="4">
    <source>
        <dbReference type="ARBA" id="ARBA00017594"/>
    </source>
</evidence>
<keyword evidence="6" id="KW-0132">Cell division</keyword>
<evidence type="ECO:0000313" key="12">
    <source>
        <dbReference type="EMBL" id="TWU72722.1"/>
    </source>
</evidence>
<dbReference type="AlphaFoldDB" id="A0A5C6G4N0"/>
<keyword evidence="10" id="KW-0137">Centromere</keyword>
<evidence type="ECO:0000259" key="11">
    <source>
        <dbReference type="Pfam" id="PF03800"/>
    </source>
</evidence>
<dbReference type="InterPro" id="IPR038275">
    <property type="entry name" value="Nuf2_N_sf"/>
</dbReference>
<comment type="caution">
    <text evidence="12">The sequence shown here is derived from an EMBL/GenBank/DDBJ whole genome shotgun (WGS) entry which is preliminary data.</text>
</comment>
<protein>
    <recommendedName>
        <fullName evidence="4">Probable kinetochore protein NUF2</fullName>
    </recommendedName>
</protein>
<evidence type="ECO:0000256" key="5">
    <source>
        <dbReference type="ARBA" id="ARBA00022454"/>
    </source>
</evidence>
<evidence type="ECO:0000256" key="6">
    <source>
        <dbReference type="ARBA" id="ARBA00022618"/>
    </source>
</evidence>
<evidence type="ECO:0000256" key="9">
    <source>
        <dbReference type="ARBA" id="ARBA00023306"/>
    </source>
</evidence>
<dbReference type="GO" id="GO:0031262">
    <property type="term" value="C:Ndc80 complex"/>
    <property type="evidence" value="ECO:0007669"/>
    <property type="project" value="InterPro"/>
</dbReference>
<name>A0A5C6G4N0_METRR</name>
<accession>A0A5C6G4N0</accession>
<keyword evidence="7" id="KW-0498">Mitosis</keyword>
<keyword evidence="9" id="KW-0131">Cell cycle</keyword>
<proteinExistence type="inferred from homology"/>
<evidence type="ECO:0000256" key="8">
    <source>
        <dbReference type="ARBA" id="ARBA00023054"/>
    </source>
</evidence>
<feature type="domain" description="Kinetochore protein Nuf2 N-terminal" evidence="11">
    <location>
        <begin position="98"/>
        <end position="161"/>
    </location>
</feature>
<evidence type="ECO:0000256" key="10">
    <source>
        <dbReference type="ARBA" id="ARBA00023328"/>
    </source>
</evidence>
<keyword evidence="8" id="KW-0175">Coiled coil</keyword>
<sequence>MSELDERVYRLLGRRTVAEFSTLPPDQRKAIFRLHLVQDDPVIIKEGDDDDEMNPCISTGAIFQQEYFIREDRVGKQLIKEAIDIYYSHSRKKEDDADAFMRLPDREIVGCINDIGIYFTVEDLQRPNTGQIQDIFEWFIELLLNVTRETVEPAIRAAAEDVCSEFLLMLCPRIRKT</sequence>
<evidence type="ECO:0000256" key="1">
    <source>
        <dbReference type="ARBA" id="ARBA00002772"/>
    </source>
</evidence>
<dbReference type="GO" id="GO:0051301">
    <property type="term" value="P:cell division"/>
    <property type="evidence" value="ECO:0007669"/>
    <property type="project" value="UniProtKB-KW"/>
</dbReference>
<dbReference type="EMBL" id="SBHS01000025">
    <property type="protein sequence ID" value="TWU72722.1"/>
    <property type="molecule type" value="Genomic_DNA"/>
</dbReference>
<evidence type="ECO:0000313" key="13">
    <source>
        <dbReference type="Proteomes" id="UP000317257"/>
    </source>
</evidence>
<comment type="function">
    <text evidence="1">Acts as a component of the essential kinetochore-associated NDC80 complex, which is required for chromosome segregation and spindle checkpoint activity.</text>
</comment>
<keyword evidence="5" id="KW-0158">Chromosome</keyword>
<evidence type="ECO:0000256" key="3">
    <source>
        <dbReference type="ARBA" id="ARBA00005498"/>
    </source>
</evidence>
<dbReference type="Gene3D" id="1.10.418.60">
    <property type="entry name" value="Ncd80 complex, Nuf2 subunit"/>
    <property type="match status" value="1"/>
</dbReference>
<organism evidence="12 13">
    <name type="scientific">Metarhizium rileyi (strain RCEF 4871)</name>
    <name type="common">Nomuraea rileyi</name>
    <dbReference type="NCBI Taxonomy" id="1649241"/>
    <lineage>
        <taxon>Eukaryota</taxon>
        <taxon>Fungi</taxon>
        <taxon>Dikarya</taxon>
        <taxon>Ascomycota</taxon>
        <taxon>Pezizomycotina</taxon>
        <taxon>Sordariomycetes</taxon>
        <taxon>Hypocreomycetidae</taxon>
        <taxon>Hypocreales</taxon>
        <taxon>Clavicipitaceae</taxon>
        <taxon>Metarhizium</taxon>
    </lineage>
</organism>
<dbReference type="Proteomes" id="UP000317257">
    <property type="component" value="Unassembled WGS sequence"/>
</dbReference>
<reference evidence="13" key="1">
    <citation type="submission" date="2018-12" db="EMBL/GenBank/DDBJ databases">
        <title>The complete genome of Metarhizium rileyi, a key fungal pathogen of Lepidoptera.</title>
        <authorList>
            <person name="Binneck E."/>
            <person name="Lastra C.C.L."/>
            <person name="Sosa-Gomez D.R."/>
        </authorList>
    </citation>
    <scope>NUCLEOTIDE SEQUENCE [LARGE SCALE GENOMIC DNA]</scope>
    <source>
        <strain evidence="13">Cep018-CH2</strain>
    </source>
</reference>
<dbReference type="Pfam" id="PF03800">
    <property type="entry name" value="Nuf2"/>
    <property type="match status" value="1"/>
</dbReference>